<dbReference type="Proteomes" id="UP000790787">
    <property type="component" value="Chromosome 1"/>
</dbReference>
<dbReference type="RefSeq" id="XP_016457551.1">
    <property type="nucleotide sequence ID" value="XM_016602065.1"/>
</dbReference>
<dbReference type="OrthoDB" id="761598at2759"/>
<evidence type="ECO:0000256" key="3">
    <source>
        <dbReference type="SAM" id="Phobius"/>
    </source>
</evidence>
<protein>
    <submittedName>
        <fullName evidence="5 6">Uncharacterized protein isoform X1</fullName>
    </submittedName>
</protein>
<evidence type="ECO:0000256" key="1">
    <source>
        <dbReference type="SAM" id="Coils"/>
    </source>
</evidence>
<feature type="coiled-coil region" evidence="1">
    <location>
        <begin position="181"/>
        <end position="208"/>
    </location>
</feature>
<evidence type="ECO:0000313" key="6">
    <source>
        <dbReference type="RefSeq" id="XP_016457552.1"/>
    </source>
</evidence>
<keyword evidence="3" id="KW-0472">Membrane</keyword>
<evidence type="ECO:0000313" key="5">
    <source>
        <dbReference type="RefSeq" id="XP_016457551.1"/>
    </source>
</evidence>
<dbReference type="PANTHER" id="PTHR31881">
    <property type="match status" value="1"/>
</dbReference>
<dbReference type="STRING" id="4097.A0A1S3Z0C1"/>
<dbReference type="RefSeq" id="XP_016457552.1">
    <property type="nucleotide sequence ID" value="XM_016602066.1"/>
</dbReference>
<dbReference type="InterPro" id="IPR004252">
    <property type="entry name" value="Probable_transposase_24"/>
</dbReference>
<feature type="region of interest" description="Disordered" evidence="2">
    <location>
        <begin position="284"/>
        <end position="311"/>
    </location>
</feature>
<gene>
    <name evidence="5 6" type="primary">LOC107781375</name>
</gene>
<keyword evidence="3" id="KW-0812">Transmembrane</keyword>
<proteinExistence type="predicted"/>
<accession>A0A1S3Z0C1</accession>
<dbReference type="Pfam" id="PF03004">
    <property type="entry name" value="Transposase_24"/>
    <property type="match status" value="1"/>
</dbReference>
<keyword evidence="3" id="KW-1133">Transmembrane helix</keyword>
<reference evidence="5 6" key="2">
    <citation type="submission" date="2025-04" db="UniProtKB">
        <authorList>
            <consortium name="RefSeq"/>
        </authorList>
    </citation>
    <scope>IDENTIFICATION</scope>
</reference>
<dbReference type="KEGG" id="nta:107781375"/>
<name>A0A1S3Z0C1_TOBAC</name>
<dbReference type="PaxDb" id="4097-A0A1S3Z0C1"/>
<sequence>MEWRKCYLDVILVPLWFMICMGYHIWLWHKVKTQPFQTIIGTNANGRHLWVSAIIKETSKTNIENRKKLKNPHTAGFATIREKKKKETSEAPSSKDMFVATRSRKPGRVYKESYKDTMHKIAEIEQIQNQESEDNNQSIDAFTTVMGPEHPGRVRLYGRGVTKTILKQKSGNFGTSSKTIDEIMEQKMEEMEEKMQERMQKKFEEQQETWWQQITRNVVAQLQHLKPDLRIDPSMLALGDPSLGEASSAQQAGIQLINLPSTGSTNQDQHLLGNATSPTCHVQTFEEDNRPPTSNALQTVLVDTHKQKQRK</sequence>
<dbReference type="PANTHER" id="PTHR31881:SF6">
    <property type="entry name" value="OS09G0494600 PROTEIN"/>
    <property type="match status" value="1"/>
</dbReference>
<organism evidence="6">
    <name type="scientific">Nicotiana tabacum</name>
    <name type="common">Common tobacco</name>
    <dbReference type="NCBI Taxonomy" id="4097"/>
    <lineage>
        <taxon>Eukaryota</taxon>
        <taxon>Viridiplantae</taxon>
        <taxon>Streptophyta</taxon>
        <taxon>Embryophyta</taxon>
        <taxon>Tracheophyta</taxon>
        <taxon>Spermatophyta</taxon>
        <taxon>Magnoliopsida</taxon>
        <taxon>eudicotyledons</taxon>
        <taxon>Gunneridae</taxon>
        <taxon>Pentapetalae</taxon>
        <taxon>asterids</taxon>
        <taxon>lamiids</taxon>
        <taxon>Solanales</taxon>
        <taxon>Solanaceae</taxon>
        <taxon>Nicotianoideae</taxon>
        <taxon>Nicotianeae</taxon>
        <taxon>Nicotiana</taxon>
    </lineage>
</organism>
<keyword evidence="4" id="KW-1185">Reference proteome</keyword>
<feature type="transmembrane region" description="Helical" evidence="3">
    <location>
        <begin position="7"/>
        <end position="28"/>
    </location>
</feature>
<evidence type="ECO:0000256" key="2">
    <source>
        <dbReference type="SAM" id="MobiDB-lite"/>
    </source>
</evidence>
<reference key="1">
    <citation type="journal article" date="2014" name="Nat. Commun.">
        <title>The tobacco genome sequence and its comparison with those of tomato and potato.</title>
        <authorList>
            <person name="Sierro N."/>
            <person name="Battey J.N."/>
            <person name="Ouadi S."/>
            <person name="Bakaher N."/>
            <person name="Bovet L."/>
            <person name="Willig A."/>
            <person name="Goepfert S."/>
            <person name="Peitsch M.C."/>
            <person name="Ivanov N.V."/>
        </authorList>
    </citation>
    <scope>NUCLEOTIDE SEQUENCE [LARGE SCALE GENOMIC DNA]</scope>
    <source>
        <strain>cv. TN90</strain>
    </source>
</reference>
<dbReference type="GeneID" id="107781375"/>
<keyword evidence="1" id="KW-0175">Coiled coil</keyword>
<evidence type="ECO:0000313" key="4">
    <source>
        <dbReference type="Proteomes" id="UP000790787"/>
    </source>
</evidence>
<dbReference type="AlphaFoldDB" id="A0A1S3Z0C1"/>